<feature type="compositionally biased region" description="Polar residues" evidence="2">
    <location>
        <begin position="243"/>
        <end position="254"/>
    </location>
</feature>
<evidence type="ECO:0000256" key="2">
    <source>
        <dbReference type="SAM" id="MobiDB-lite"/>
    </source>
</evidence>
<organism evidence="3 4">
    <name type="scientific">Brassica cretica</name>
    <name type="common">Mustard</name>
    <dbReference type="NCBI Taxonomy" id="69181"/>
    <lineage>
        <taxon>Eukaryota</taxon>
        <taxon>Viridiplantae</taxon>
        <taxon>Streptophyta</taxon>
        <taxon>Embryophyta</taxon>
        <taxon>Tracheophyta</taxon>
        <taxon>Spermatophyta</taxon>
        <taxon>Magnoliopsida</taxon>
        <taxon>eudicotyledons</taxon>
        <taxon>Gunneridae</taxon>
        <taxon>Pentapetalae</taxon>
        <taxon>rosids</taxon>
        <taxon>malvids</taxon>
        <taxon>Brassicales</taxon>
        <taxon>Brassicaceae</taxon>
        <taxon>Brassiceae</taxon>
        <taxon>Brassica</taxon>
    </lineage>
</organism>
<sequence>MGNHGNQDDLSAAMALMEQQMLQIQQTMQAREQAAQQAAEHAAEQQQQRICTIENMASRSANKNPETDHSLKVNSVDTTKIDELLAKVDQLIMSNQNQVFIMEESSSKHNAKDTAPDTDKPAEDQQEAKNTGYQKSYPQNFPGRTFVLSNSWNKRHNLKPQNNQQTALSITTAPHDELKSLAMMLQQLLQGKHVQCKALNQVTTYINARMNNMFNDMSTKYDNIASHMRQMDIQIAQIAESVRTQKGSPPSKTKTNPKECNAVALRSGRQFTEPTPKLHRGRKGKA</sequence>
<keyword evidence="4" id="KW-1185">Reference proteome</keyword>
<evidence type="ECO:0000313" key="3">
    <source>
        <dbReference type="EMBL" id="KAF3527237.1"/>
    </source>
</evidence>
<name>A0ABQ7B4D2_BRACR</name>
<feature type="coiled-coil region" evidence="1">
    <location>
        <begin position="17"/>
        <end position="48"/>
    </location>
</feature>
<feature type="compositionally biased region" description="Basic residues" evidence="2">
    <location>
        <begin position="277"/>
        <end position="286"/>
    </location>
</feature>
<reference evidence="3 4" key="1">
    <citation type="journal article" date="2020" name="BMC Genomics">
        <title>Intraspecific diversification of the crop wild relative Brassica cretica Lam. using demographic model selection.</title>
        <authorList>
            <person name="Kioukis A."/>
            <person name="Michalopoulou V.A."/>
            <person name="Briers L."/>
            <person name="Pirintsos S."/>
            <person name="Studholme D.J."/>
            <person name="Pavlidis P."/>
            <person name="Sarris P.F."/>
        </authorList>
    </citation>
    <scope>NUCLEOTIDE SEQUENCE [LARGE SCALE GENOMIC DNA]</scope>
    <source>
        <strain evidence="4">cv. PFS-1207/04</strain>
    </source>
</reference>
<evidence type="ECO:0000313" key="4">
    <source>
        <dbReference type="Proteomes" id="UP000266723"/>
    </source>
</evidence>
<dbReference type="Proteomes" id="UP000266723">
    <property type="component" value="Unassembled WGS sequence"/>
</dbReference>
<comment type="caution">
    <text evidence="3">The sequence shown here is derived from an EMBL/GenBank/DDBJ whole genome shotgun (WGS) entry which is preliminary data.</text>
</comment>
<protein>
    <submittedName>
        <fullName evidence="3">Uncharacterized protein</fullName>
    </submittedName>
</protein>
<feature type="compositionally biased region" description="Polar residues" evidence="2">
    <location>
        <begin position="128"/>
        <end position="139"/>
    </location>
</feature>
<dbReference type="EMBL" id="QGKV02001507">
    <property type="protein sequence ID" value="KAF3527237.1"/>
    <property type="molecule type" value="Genomic_DNA"/>
</dbReference>
<accession>A0ABQ7B4D2</accession>
<feature type="compositionally biased region" description="Basic and acidic residues" evidence="2">
    <location>
        <begin position="105"/>
        <end position="127"/>
    </location>
</feature>
<feature type="region of interest" description="Disordered" evidence="2">
    <location>
        <begin position="243"/>
        <end position="286"/>
    </location>
</feature>
<proteinExistence type="predicted"/>
<keyword evidence="1" id="KW-0175">Coiled coil</keyword>
<evidence type="ECO:0000256" key="1">
    <source>
        <dbReference type="SAM" id="Coils"/>
    </source>
</evidence>
<feature type="region of interest" description="Disordered" evidence="2">
    <location>
        <begin position="104"/>
        <end position="141"/>
    </location>
</feature>
<gene>
    <name evidence="3" type="ORF">DY000_02039962</name>
</gene>